<sequence length="518" mass="56542">MDIVAGPPIRIVAQDDTARLPRAAWVVLGALACAAVLLRFGLFGDPIAGLDEQFYLLVGDRMWHGELPYLDIWDRKPVGLFVLFAGIRLLPGDGVLAAHLVATAFATATALLIAIFARKRVGWMPATMAGIFYLAALNTLWGDTTQTPVFYDLFVMAAACLTVRAAESADDRSKIQLGVAAMALIGIAIQIKTNAIFQGAFFGAWLLWSRWRQSRDVAATLRLMLPLTIAAAVPTVAAMLTYTALGHFDAWWQANILSVIAKGRPADPAAMDNFASSIILTSPALAVALLGLWARTRRFETWDGETAFLLGWIALSVVDFGAIGGYFPHYAIPLVLACCPLIADAFAIRRFGTALFIAVLAWPLFYAVRVAPRVGAKEREYAAKVLAALPGDVRTRCLFIYEGPVAYYQLSHACRVSRFAFTGHLSSTREARALGVDQAQELRATLARQPGTIITIAHSSWTDRNPAMERLLAATLARDYHPIAQLPHRVYTGGHDRLVIWRRNDPAHTARHGNRLAA</sequence>
<feature type="transmembrane region" description="Helical" evidence="8">
    <location>
        <begin position="347"/>
        <end position="368"/>
    </location>
</feature>
<dbReference type="RefSeq" id="WP_069205141.1">
    <property type="nucleotide sequence ID" value="NZ_CP014168.1"/>
</dbReference>
<proteinExistence type="predicted"/>
<dbReference type="PANTHER" id="PTHR33908:SF11">
    <property type="entry name" value="MEMBRANE PROTEIN"/>
    <property type="match status" value="1"/>
</dbReference>
<protein>
    <submittedName>
        <fullName evidence="9">Uncharacterized protein</fullName>
    </submittedName>
</protein>
<keyword evidence="7 8" id="KW-0472">Membrane</keyword>
<evidence type="ECO:0000256" key="8">
    <source>
        <dbReference type="SAM" id="Phobius"/>
    </source>
</evidence>
<evidence type="ECO:0000256" key="7">
    <source>
        <dbReference type="ARBA" id="ARBA00023136"/>
    </source>
</evidence>
<keyword evidence="4" id="KW-0808">Transferase</keyword>
<dbReference type="GO" id="GO:0005886">
    <property type="term" value="C:plasma membrane"/>
    <property type="evidence" value="ECO:0007669"/>
    <property type="project" value="UniProtKB-SubCell"/>
</dbReference>
<dbReference type="Proteomes" id="UP000094256">
    <property type="component" value="Chromosome"/>
</dbReference>
<evidence type="ECO:0000256" key="4">
    <source>
        <dbReference type="ARBA" id="ARBA00022679"/>
    </source>
</evidence>
<dbReference type="KEGG" id="span:AWL63_12055"/>
<feature type="transmembrane region" description="Helical" evidence="8">
    <location>
        <begin position="223"/>
        <end position="245"/>
    </location>
</feature>
<evidence type="ECO:0000313" key="10">
    <source>
        <dbReference type="Proteomes" id="UP000094256"/>
    </source>
</evidence>
<accession>A0A1B3ZAZ3</accession>
<evidence type="ECO:0000256" key="3">
    <source>
        <dbReference type="ARBA" id="ARBA00022676"/>
    </source>
</evidence>
<keyword evidence="6 8" id="KW-1133">Transmembrane helix</keyword>
<dbReference type="InterPro" id="IPR050297">
    <property type="entry name" value="LipidA_mod_glycosyltrf_83"/>
</dbReference>
<evidence type="ECO:0000256" key="5">
    <source>
        <dbReference type="ARBA" id="ARBA00022692"/>
    </source>
</evidence>
<keyword evidence="3" id="KW-0328">Glycosyltransferase</keyword>
<feature type="transmembrane region" description="Helical" evidence="8">
    <location>
        <begin position="23"/>
        <end position="42"/>
    </location>
</feature>
<evidence type="ECO:0000256" key="6">
    <source>
        <dbReference type="ARBA" id="ARBA00022989"/>
    </source>
</evidence>
<evidence type="ECO:0000256" key="1">
    <source>
        <dbReference type="ARBA" id="ARBA00004651"/>
    </source>
</evidence>
<feature type="transmembrane region" description="Helical" evidence="8">
    <location>
        <begin position="195"/>
        <end position="211"/>
    </location>
</feature>
<dbReference type="GO" id="GO:0016763">
    <property type="term" value="F:pentosyltransferase activity"/>
    <property type="evidence" value="ECO:0007669"/>
    <property type="project" value="TreeGrafter"/>
</dbReference>
<feature type="transmembrane region" description="Helical" evidence="8">
    <location>
        <begin position="96"/>
        <end position="116"/>
    </location>
</feature>
<organism evidence="9 10">
    <name type="scientific">Sphingomonas panacis</name>
    <dbReference type="NCBI Taxonomy" id="1560345"/>
    <lineage>
        <taxon>Bacteria</taxon>
        <taxon>Pseudomonadati</taxon>
        <taxon>Pseudomonadota</taxon>
        <taxon>Alphaproteobacteria</taxon>
        <taxon>Sphingomonadales</taxon>
        <taxon>Sphingomonadaceae</taxon>
        <taxon>Sphingomonas</taxon>
    </lineage>
</organism>
<dbReference type="GO" id="GO:0009103">
    <property type="term" value="P:lipopolysaccharide biosynthetic process"/>
    <property type="evidence" value="ECO:0007669"/>
    <property type="project" value="UniProtKB-ARBA"/>
</dbReference>
<feature type="transmembrane region" description="Helical" evidence="8">
    <location>
        <begin position="306"/>
        <end position="327"/>
    </location>
</feature>
<evidence type="ECO:0000313" key="9">
    <source>
        <dbReference type="EMBL" id="AOH84591.1"/>
    </source>
</evidence>
<reference evidence="9 10" key="1">
    <citation type="submission" date="2016-01" db="EMBL/GenBank/DDBJ databases">
        <title>Complete genome and mega plasmid sequence of Sphingomonas panacis DCY99 elicits systemic resistance in rice to Xanthomonas oryzae.</title>
        <authorList>
            <person name="Kim Y.J."/>
            <person name="Yang D.C."/>
            <person name="Sing P."/>
        </authorList>
    </citation>
    <scope>NUCLEOTIDE SEQUENCE [LARGE SCALE GENOMIC DNA]</scope>
    <source>
        <strain evidence="9 10">DCY99</strain>
    </source>
</reference>
<comment type="subcellular location">
    <subcellularLocation>
        <location evidence="1">Cell membrane</location>
        <topology evidence="1">Multi-pass membrane protein</topology>
    </subcellularLocation>
</comment>
<feature type="transmembrane region" description="Helical" evidence="8">
    <location>
        <begin position="274"/>
        <end position="294"/>
    </location>
</feature>
<dbReference type="EMBL" id="CP014168">
    <property type="protein sequence ID" value="AOH84591.1"/>
    <property type="molecule type" value="Genomic_DNA"/>
</dbReference>
<dbReference type="AlphaFoldDB" id="A0A1B3ZAZ3"/>
<keyword evidence="5 8" id="KW-0812">Transmembrane</keyword>
<evidence type="ECO:0000256" key="2">
    <source>
        <dbReference type="ARBA" id="ARBA00022475"/>
    </source>
</evidence>
<keyword evidence="2" id="KW-1003">Cell membrane</keyword>
<keyword evidence="10" id="KW-1185">Reference proteome</keyword>
<dbReference type="STRING" id="1560345.AWL63_12055"/>
<gene>
    <name evidence="9" type="ORF">AWL63_12055</name>
</gene>
<feature type="transmembrane region" description="Helical" evidence="8">
    <location>
        <begin position="123"/>
        <end position="142"/>
    </location>
</feature>
<dbReference type="PANTHER" id="PTHR33908">
    <property type="entry name" value="MANNOSYLTRANSFERASE YKCB-RELATED"/>
    <property type="match status" value="1"/>
</dbReference>
<name>A0A1B3ZAZ3_9SPHN</name>
<dbReference type="OrthoDB" id="345761at2"/>